<reference evidence="1 2" key="1">
    <citation type="submission" date="2021-06" db="EMBL/GenBank/DDBJ databases">
        <authorList>
            <person name="Kallberg Y."/>
            <person name="Tangrot J."/>
            <person name="Rosling A."/>
        </authorList>
    </citation>
    <scope>NUCLEOTIDE SEQUENCE [LARGE SCALE GENOMIC DNA]</scope>
    <source>
        <strain evidence="1 2">120-4 pot B 10/14</strain>
    </source>
</reference>
<dbReference type="EMBL" id="CAJVQB010005011">
    <property type="protein sequence ID" value="CAG8651082.1"/>
    <property type="molecule type" value="Genomic_DNA"/>
</dbReference>
<organism evidence="1 2">
    <name type="scientific">Gigaspora margarita</name>
    <dbReference type="NCBI Taxonomy" id="4874"/>
    <lineage>
        <taxon>Eukaryota</taxon>
        <taxon>Fungi</taxon>
        <taxon>Fungi incertae sedis</taxon>
        <taxon>Mucoromycota</taxon>
        <taxon>Glomeromycotina</taxon>
        <taxon>Glomeromycetes</taxon>
        <taxon>Diversisporales</taxon>
        <taxon>Gigasporaceae</taxon>
        <taxon>Gigaspora</taxon>
    </lineage>
</organism>
<accession>A0ABN7URL7</accession>
<evidence type="ECO:0000313" key="1">
    <source>
        <dbReference type="EMBL" id="CAG8651082.1"/>
    </source>
</evidence>
<sequence length="100" mass="11453">MQQNDLTQNTKNIKEQVKEIKIDVAHTIMGQRKMDMDEISNTTVEGTKILHQSYSSVVTNKNQILASMELVDSTGWPEIVRLQIIKARKALREIEIDTDI</sequence>
<keyword evidence="2" id="KW-1185">Reference proteome</keyword>
<dbReference type="Proteomes" id="UP000789901">
    <property type="component" value="Unassembled WGS sequence"/>
</dbReference>
<protein>
    <submittedName>
        <fullName evidence="1">45636_t:CDS:1</fullName>
    </submittedName>
</protein>
<gene>
    <name evidence="1" type="ORF">GMARGA_LOCUS9357</name>
</gene>
<name>A0ABN7URL7_GIGMA</name>
<comment type="caution">
    <text evidence="1">The sequence shown here is derived from an EMBL/GenBank/DDBJ whole genome shotgun (WGS) entry which is preliminary data.</text>
</comment>
<evidence type="ECO:0000313" key="2">
    <source>
        <dbReference type="Proteomes" id="UP000789901"/>
    </source>
</evidence>
<proteinExistence type="predicted"/>